<gene>
    <name evidence="2" type="ORF">KP509_14G020000</name>
</gene>
<name>A0A8T2T9W8_CERRI</name>
<dbReference type="AlphaFoldDB" id="A0A8T2T9W8"/>
<sequence>MAGYRVGLLALVCVLLLSHGTRLAKANCKVTNNSGKKMIIVPLEVDVEIEVDVGETVELQPKQQKCYFKNPDTGNKKGPVALKDKRTYVCKDGEEEGTIDMYLAVYILGILKLTVKVFVSL</sequence>
<evidence type="ECO:0000313" key="3">
    <source>
        <dbReference type="Proteomes" id="UP000825935"/>
    </source>
</evidence>
<protein>
    <submittedName>
        <fullName evidence="2">Uncharacterized protein</fullName>
    </submittedName>
</protein>
<feature type="chain" id="PRO_5035848691" evidence="1">
    <location>
        <begin position="27"/>
        <end position="121"/>
    </location>
</feature>
<proteinExistence type="predicted"/>
<feature type="signal peptide" evidence="1">
    <location>
        <begin position="1"/>
        <end position="26"/>
    </location>
</feature>
<dbReference type="EMBL" id="CM035419">
    <property type="protein sequence ID" value="KAH7414945.1"/>
    <property type="molecule type" value="Genomic_DNA"/>
</dbReference>
<comment type="caution">
    <text evidence="2">The sequence shown here is derived from an EMBL/GenBank/DDBJ whole genome shotgun (WGS) entry which is preliminary data.</text>
</comment>
<evidence type="ECO:0000313" key="2">
    <source>
        <dbReference type="EMBL" id="KAH7414945.1"/>
    </source>
</evidence>
<keyword evidence="3" id="KW-1185">Reference proteome</keyword>
<reference evidence="2" key="1">
    <citation type="submission" date="2021-08" db="EMBL/GenBank/DDBJ databases">
        <title>WGS assembly of Ceratopteris richardii.</title>
        <authorList>
            <person name="Marchant D.B."/>
            <person name="Chen G."/>
            <person name="Jenkins J."/>
            <person name="Shu S."/>
            <person name="Leebens-Mack J."/>
            <person name="Grimwood J."/>
            <person name="Schmutz J."/>
            <person name="Soltis P."/>
            <person name="Soltis D."/>
            <person name="Chen Z.-H."/>
        </authorList>
    </citation>
    <scope>NUCLEOTIDE SEQUENCE</scope>
    <source>
        <strain evidence="2">Whitten #5841</strain>
        <tissue evidence="2">Leaf</tissue>
    </source>
</reference>
<evidence type="ECO:0000256" key="1">
    <source>
        <dbReference type="SAM" id="SignalP"/>
    </source>
</evidence>
<accession>A0A8T2T9W8</accession>
<keyword evidence="1" id="KW-0732">Signal</keyword>
<organism evidence="2 3">
    <name type="scientific">Ceratopteris richardii</name>
    <name type="common">Triangle waterfern</name>
    <dbReference type="NCBI Taxonomy" id="49495"/>
    <lineage>
        <taxon>Eukaryota</taxon>
        <taxon>Viridiplantae</taxon>
        <taxon>Streptophyta</taxon>
        <taxon>Embryophyta</taxon>
        <taxon>Tracheophyta</taxon>
        <taxon>Polypodiopsida</taxon>
        <taxon>Polypodiidae</taxon>
        <taxon>Polypodiales</taxon>
        <taxon>Pteridineae</taxon>
        <taxon>Pteridaceae</taxon>
        <taxon>Parkerioideae</taxon>
        <taxon>Ceratopteris</taxon>
    </lineage>
</organism>
<dbReference type="Proteomes" id="UP000825935">
    <property type="component" value="Chromosome 14"/>
</dbReference>